<evidence type="ECO:0008006" key="4">
    <source>
        <dbReference type="Google" id="ProtNLM"/>
    </source>
</evidence>
<reference evidence="2 3" key="1">
    <citation type="submission" date="2018-06" db="EMBL/GenBank/DDBJ databases">
        <authorList>
            <consortium name="Pathogen Informatics"/>
            <person name="Doyle S."/>
        </authorList>
    </citation>
    <scope>NUCLEOTIDE SEQUENCE [LARGE SCALE GENOMIC DNA]</scope>
    <source>
        <strain evidence="2 3">NCTC11413</strain>
    </source>
</reference>
<proteinExistence type="predicted"/>
<dbReference type="Proteomes" id="UP000254232">
    <property type="component" value="Unassembled WGS sequence"/>
</dbReference>
<dbReference type="PROSITE" id="PS51257">
    <property type="entry name" value="PROKAR_LIPOPROTEIN"/>
    <property type="match status" value="1"/>
</dbReference>
<organism evidence="2 3">
    <name type="scientific">Gallibacterium anatis</name>
    <dbReference type="NCBI Taxonomy" id="750"/>
    <lineage>
        <taxon>Bacteria</taxon>
        <taxon>Pseudomonadati</taxon>
        <taxon>Pseudomonadota</taxon>
        <taxon>Gammaproteobacteria</taxon>
        <taxon>Pasteurellales</taxon>
        <taxon>Pasteurellaceae</taxon>
        <taxon>Gallibacterium</taxon>
    </lineage>
</organism>
<dbReference type="RefSeq" id="WP_018347341.1">
    <property type="nucleotide sequence ID" value="NZ_JARTCQ010000006.1"/>
</dbReference>
<evidence type="ECO:0000313" key="2">
    <source>
        <dbReference type="EMBL" id="STO37980.1"/>
    </source>
</evidence>
<dbReference type="AlphaFoldDB" id="A0A377H793"/>
<evidence type="ECO:0000256" key="1">
    <source>
        <dbReference type="SAM" id="SignalP"/>
    </source>
</evidence>
<accession>A0A377H793</accession>
<feature type="chain" id="PRO_5016862692" description="Lipoprotein" evidence="1">
    <location>
        <begin position="21"/>
        <end position="106"/>
    </location>
</feature>
<keyword evidence="1" id="KW-0732">Signal</keyword>
<evidence type="ECO:0000313" key="3">
    <source>
        <dbReference type="Proteomes" id="UP000254232"/>
    </source>
</evidence>
<name>A0A377H793_9PAST</name>
<protein>
    <recommendedName>
        <fullName evidence="4">Lipoprotein</fullName>
    </recommendedName>
</protein>
<feature type="signal peptide" evidence="1">
    <location>
        <begin position="1"/>
        <end position="20"/>
    </location>
</feature>
<gene>
    <name evidence="2" type="ORF">NCTC11413_01102</name>
</gene>
<sequence>MKKKLITALTAIGLSAMLTACGDKDISGNYINIANSNDILTVTKSQKNDKLYFIESKGKSSPYINLGVQKEGNNLLLNSDLQKVGNINDDLIIIKYQKIDETYKKK</sequence>
<dbReference type="EMBL" id="UGGZ01000001">
    <property type="protein sequence ID" value="STO37980.1"/>
    <property type="molecule type" value="Genomic_DNA"/>
</dbReference>
<dbReference type="GeneID" id="77263178"/>